<dbReference type="AlphaFoldDB" id="A0A653ETM4"/>
<protein>
    <submittedName>
        <fullName evidence="2">Uncharacterized protein</fullName>
    </submittedName>
</protein>
<reference evidence="2" key="1">
    <citation type="submission" date="2019-05" db="EMBL/GenBank/DDBJ databases">
        <authorList>
            <person name="Naeem R."/>
            <person name="Antony C."/>
            <person name="Guan Q."/>
        </authorList>
    </citation>
    <scope>NUCLEOTIDE SEQUENCE</scope>
    <source>
        <strain evidence="2">3</strain>
    </source>
</reference>
<gene>
    <name evidence="2" type="ORF">BIN_B_02544</name>
</gene>
<proteinExistence type="predicted"/>
<sequence>MVEGQGFAVVEECEVVVGVAGQANHIRHGQQGAPAGERLAGGGFEVVECGGHDDGGRQAVVLAQLTAGQQPAQAGQQSVVVALALRAAVTLGGRLGCRAVDHRAFVVRVAHARSGQLGQHRVEGGACLRGQIAADPRHPIQPLLSHGQTASPCPVLIGEGAVGIEAVHESLSQLGQLVGPVLGGQPGQMGLGFLARLDVHLDGQVTKEVADHPYLTFADMAAALGGSGGAQLRRQRFAGQRAALTEFGGLRHPPAGLCPRDPQPGGQRRGRPPAQLLLAGLLDDLVDQCMLGYR</sequence>
<feature type="compositionally biased region" description="Low complexity" evidence="1">
    <location>
        <begin position="259"/>
        <end position="272"/>
    </location>
</feature>
<evidence type="ECO:0000313" key="2">
    <source>
        <dbReference type="EMBL" id="VTP00683.1"/>
    </source>
</evidence>
<dbReference type="EMBL" id="LR589291">
    <property type="protein sequence ID" value="VTP00683.1"/>
    <property type="molecule type" value="Genomic_DNA"/>
</dbReference>
<organism evidence="2">
    <name type="scientific">Mycobacterium kansasii</name>
    <dbReference type="NCBI Taxonomy" id="1768"/>
    <lineage>
        <taxon>Bacteria</taxon>
        <taxon>Bacillati</taxon>
        <taxon>Actinomycetota</taxon>
        <taxon>Actinomycetes</taxon>
        <taxon>Mycobacteriales</taxon>
        <taxon>Mycobacteriaceae</taxon>
        <taxon>Mycobacterium</taxon>
    </lineage>
</organism>
<name>A0A653ETM4_MYCKA</name>
<feature type="region of interest" description="Disordered" evidence="1">
    <location>
        <begin position="249"/>
        <end position="272"/>
    </location>
</feature>
<accession>A0A653ETM4</accession>
<evidence type="ECO:0000256" key="1">
    <source>
        <dbReference type="SAM" id="MobiDB-lite"/>
    </source>
</evidence>